<feature type="transmembrane region" description="Helical" evidence="6">
    <location>
        <begin position="422"/>
        <end position="443"/>
    </location>
</feature>
<comment type="subcellular location">
    <subcellularLocation>
        <location evidence="1">Cell membrane</location>
        <topology evidence="1">Multi-pass membrane protein</topology>
    </subcellularLocation>
</comment>
<evidence type="ECO:0000256" key="1">
    <source>
        <dbReference type="ARBA" id="ARBA00004651"/>
    </source>
</evidence>
<feature type="transmembrane region" description="Helical" evidence="6">
    <location>
        <begin position="633"/>
        <end position="653"/>
    </location>
</feature>
<feature type="transmembrane region" description="Helical" evidence="6">
    <location>
        <begin position="724"/>
        <end position="745"/>
    </location>
</feature>
<comment type="caution">
    <text evidence="8">The sequence shown here is derived from an EMBL/GenBank/DDBJ whole genome shotgun (WGS) entry which is preliminary data.</text>
</comment>
<dbReference type="InterPro" id="IPR038766">
    <property type="entry name" value="Membrane_comp_ABC_pdt"/>
</dbReference>
<gene>
    <name evidence="8" type="ORF">E7Z75_00065</name>
</gene>
<dbReference type="GO" id="GO:0005886">
    <property type="term" value="C:plasma membrane"/>
    <property type="evidence" value="ECO:0007669"/>
    <property type="project" value="UniProtKB-SubCell"/>
</dbReference>
<proteinExistence type="predicted"/>
<feature type="transmembrane region" description="Helical" evidence="6">
    <location>
        <begin position="300"/>
        <end position="329"/>
    </location>
</feature>
<dbReference type="InterPro" id="IPR003838">
    <property type="entry name" value="ABC3_permease_C"/>
</dbReference>
<organism evidence="8 9">
    <name type="scientific">Methanobrevibacter olleyae</name>
    <dbReference type="NCBI Taxonomy" id="294671"/>
    <lineage>
        <taxon>Archaea</taxon>
        <taxon>Methanobacteriati</taxon>
        <taxon>Methanobacteriota</taxon>
        <taxon>Methanomada group</taxon>
        <taxon>Methanobacteria</taxon>
        <taxon>Methanobacteriales</taxon>
        <taxon>Methanobacteriaceae</taxon>
        <taxon>Methanobrevibacter</taxon>
    </lineage>
</organism>
<reference evidence="8" key="1">
    <citation type="submission" date="2019-04" db="EMBL/GenBank/DDBJ databases">
        <title>Evolution of Biomass-Degrading Anaerobic Consortia Revealed by Metagenomics.</title>
        <authorList>
            <person name="Peng X."/>
        </authorList>
    </citation>
    <scope>NUCLEOTIDE SEQUENCE</scope>
    <source>
        <strain evidence="8">SIG14</strain>
    </source>
</reference>
<feature type="transmembrane region" description="Helical" evidence="6">
    <location>
        <begin position="686"/>
        <end position="704"/>
    </location>
</feature>
<feature type="transmembrane region" description="Helical" evidence="6">
    <location>
        <begin position="258"/>
        <end position="279"/>
    </location>
</feature>
<dbReference type="PANTHER" id="PTHR30287">
    <property type="entry name" value="MEMBRANE COMPONENT OF PREDICTED ABC SUPERFAMILY METABOLITE UPTAKE TRANSPORTER"/>
    <property type="match status" value="1"/>
</dbReference>
<keyword evidence="4 6" id="KW-1133">Transmembrane helix</keyword>
<keyword evidence="5 6" id="KW-0472">Membrane</keyword>
<evidence type="ECO:0000256" key="3">
    <source>
        <dbReference type="ARBA" id="ARBA00022692"/>
    </source>
</evidence>
<dbReference type="PANTHER" id="PTHR30287:SF2">
    <property type="entry name" value="BLL1001 PROTEIN"/>
    <property type="match status" value="1"/>
</dbReference>
<evidence type="ECO:0000256" key="6">
    <source>
        <dbReference type="SAM" id="Phobius"/>
    </source>
</evidence>
<evidence type="ECO:0000256" key="4">
    <source>
        <dbReference type="ARBA" id="ARBA00022989"/>
    </source>
</evidence>
<sequence length="762" mass="85917">MLFRKMLRDFKDHKAQFLSIFLMALIGVFAFTGISGEVVGMVDVSSGYYEDTNLADGWVYGEEIDDDVFSDIKSMDEIKDAQREMVVGTVANYSSDPDITLHIVEGKQNISKFYLFKGQDFDENDEEGIWIDKRFANGRNLDIGDKITLKFDGNKVSKTVRGIMYSPEYVYYIQEGSLIPDFSQVGFAYMPSKGADFDIVYNTIALDGYEELDEKDFKSSLEEKLGQKAYVQYVDRDNNVGIKTLQDEISQHQMFSGIFPAIFVLVSLLTLVTTMSRVISAQRMQIGTLKAMGYSNRSIILHYLSYGFVLSLTGSAIGLVIGPLTIPYLFYPTMSSTYSLPRWGPSWDISFFAVAGLMVVSSVLISYISVKGISDENPAETIRPKAPKLVSSGLIERTRIWKRFSFNERWNYRDAKRNKTRAIMSVFGVFACTLLVMSAFGMADSINDVEDWQYDQIYNFNSKLILEENITDSQLDHILDETGGEGIREEAIELKYKGIKKTGTLTVMNDSDYYKVTDANRNYIHLDPDGIAISDKMAEVLGLKVGDKVRWHVAGNPKWIDSEITETYSIPFGQGLIMSPEVFDEIGGDDYNYSTNVVLTKENVKKNYTGVSSITTSEDIRKGWSIMTEALDLMVSVLIGFAVVLAVVVLYNLGLLSFTEIQRELATLKVLGFNSKSLRRLLLTQNLWFSTIGFILAIPGAYILMDIMMSSTGDEYFFPINIYLWNFIASFIITFGLSVLVNLAFSRKIKKVNMVESLKSNE</sequence>
<dbReference type="AlphaFoldDB" id="A0A8T3VJZ5"/>
<feature type="domain" description="ABC3 transporter permease C-terminal" evidence="7">
    <location>
        <begin position="258"/>
        <end position="378"/>
    </location>
</feature>
<dbReference type="Proteomes" id="UP000732619">
    <property type="component" value="Unassembled WGS sequence"/>
</dbReference>
<keyword evidence="2" id="KW-1003">Cell membrane</keyword>
<dbReference type="EMBL" id="SUTG01000001">
    <property type="protein sequence ID" value="MBE6511532.1"/>
    <property type="molecule type" value="Genomic_DNA"/>
</dbReference>
<evidence type="ECO:0000256" key="2">
    <source>
        <dbReference type="ARBA" id="ARBA00022475"/>
    </source>
</evidence>
<accession>A0A8T3VJZ5</accession>
<evidence type="ECO:0000313" key="8">
    <source>
        <dbReference type="EMBL" id="MBE6511532.1"/>
    </source>
</evidence>
<evidence type="ECO:0000313" key="9">
    <source>
        <dbReference type="Proteomes" id="UP000732619"/>
    </source>
</evidence>
<keyword evidence="3 6" id="KW-0812">Transmembrane</keyword>
<protein>
    <submittedName>
        <fullName evidence="8">FtsX-like permease family protein</fullName>
    </submittedName>
</protein>
<feature type="transmembrane region" description="Helical" evidence="6">
    <location>
        <begin position="349"/>
        <end position="370"/>
    </location>
</feature>
<evidence type="ECO:0000259" key="7">
    <source>
        <dbReference type="Pfam" id="PF02687"/>
    </source>
</evidence>
<evidence type="ECO:0000256" key="5">
    <source>
        <dbReference type="ARBA" id="ARBA00023136"/>
    </source>
</evidence>
<name>A0A8T3VJZ5_METOL</name>
<feature type="domain" description="ABC3 transporter permease C-terminal" evidence="7">
    <location>
        <begin position="637"/>
        <end position="753"/>
    </location>
</feature>
<dbReference type="Pfam" id="PF02687">
    <property type="entry name" value="FtsX"/>
    <property type="match status" value="2"/>
</dbReference>